<dbReference type="NCBIfam" id="TIGR01755">
    <property type="entry name" value="flav_wrbA"/>
    <property type="match status" value="1"/>
</dbReference>
<reference evidence="6" key="1">
    <citation type="submission" date="2021-01" db="EMBL/GenBank/DDBJ databases">
        <authorList>
            <person name="Eckstrom K.M.E."/>
        </authorList>
    </citation>
    <scope>NUCLEOTIDE SEQUENCE</scope>
    <source>
        <strain evidence="6">UVCC 0001</strain>
    </source>
</reference>
<dbReference type="SUPFAM" id="SSF52218">
    <property type="entry name" value="Flavoproteins"/>
    <property type="match status" value="1"/>
</dbReference>
<organism evidence="6 7">
    <name type="scientific">Prototheca wickerhamii</name>
    <dbReference type="NCBI Taxonomy" id="3111"/>
    <lineage>
        <taxon>Eukaryota</taxon>
        <taxon>Viridiplantae</taxon>
        <taxon>Chlorophyta</taxon>
        <taxon>core chlorophytes</taxon>
        <taxon>Trebouxiophyceae</taxon>
        <taxon>Chlorellales</taxon>
        <taxon>Chlorellaceae</taxon>
        <taxon>Prototheca</taxon>
    </lineage>
</organism>
<proteinExistence type="inferred from homology"/>
<dbReference type="PANTHER" id="PTHR30546">
    <property type="entry name" value="FLAVODOXIN-RELATED PROTEIN WRBA-RELATED"/>
    <property type="match status" value="1"/>
</dbReference>
<dbReference type="Gene3D" id="3.40.50.360">
    <property type="match status" value="1"/>
</dbReference>
<name>A0AAD9IK79_PROWI</name>
<dbReference type="Proteomes" id="UP001255856">
    <property type="component" value="Unassembled WGS sequence"/>
</dbReference>
<evidence type="ECO:0000313" key="6">
    <source>
        <dbReference type="EMBL" id="KAK2079078.1"/>
    </source>
</evidence>
<evidence type="ECO:0000256" key="4">
    <source>
        <dbReference type="ARBA" id="ARBA00048983"/>
    </source>
</evidence>
<dbReference type="InterPro" id="IPR029039">
    <property type="entry name" value="Flavoprotein-like_sf"/>
</dbReference>
<comment type="caution">
    <text evidence="6">The sequence shown here is derived from an EMBL/GenBank/DDBJ whole genome shotgun (WGS) entry which is preliminary data.</text>
</comment>
<evidence type="ECO:0000259" key="5">
    <source>
        <dbReference type="PROSITE" id="PS50902"/>
    </source>
</evidence>
<dbReference type="InterPro" id="IPR008254">
    <property type="entry name" value="Flavodoxin/NO_synth"/>
</dbReference>
<evidence type="ECO:0000313" key="7">
    <source>
        <dbReference type="Proteomes" id="UP001255856"/>
    </source>
</evidence>
<dbReference type="PANTHER" id="PTHR30546:SF23">
    <property type="entry name" value="FLAVOPROTEIN-LIKE PROTEIN YCP4-RELATED"/>
    <property type="match status" value="1"/>
</dbReference>
<dbReference type="InterPro" id="IPR010089">
    <property type="entry name" value="Flavoprotein_WrbA-like"/>
</dbReference>
<evidence type="ECO:0000256" key="1">
    <source>
        <dbReference type="ARBA" id="ARBA00006961"/>
    </source>
</evidence>
<dbReference type="AlphaFoldDB" id="A0AAD9IK79"/>
<dbReference type="PROSITE" id="PS50902">
    <property type="entry name" value="FLAVODOXIN_LIKE"/>
    <property type="match status" value="1"/>
</dbReference>
<dbReference type="EMBL" id="JASFZW010000003">
    <property type="protein sequence ID" value="KAK2079078.1"/>
    <property type="molecule type" value="Genomic_DNA"/>
</dbReference>
<dbReference type="FunFam" id="3.40.50.360:FF:000001">
    <property type="entry name" value="NAD(P)H dehydrogenase (Quinone) FQR1-like"/>
    <property type="match status" value="1"/>
</dbReference>
<dbReference type="EC" id="1.6.5.2" evidence="2"/>
<dbReference type="GO" id="GO:0010181">
    <property type="term" value="F:FMN binding"/>
    <property type="evidence" value="ECO:0007669"/>
    <property type="project" value="InterPro"/>
</dbReference>
<evidence type="ECO:0000256" key="2">
    <source>
        <dbReference type="ARBA" id="ARBA00012648"/>
    </source>
</evidence>
<comment type="catalytic activity">
    <reaction evidence="3">
        <text>a quinone + NADH + H(+) = a quinol + NAD(+)</text>
        <dbReference type="Rhea" id="RHEA:46160"/>
        <dbReference type="ChEBI" id="CHEBI:15378"/>
        <dbReference type="ChEBI" id="CHEBI:24646"/>
        <dbReference type="ChEBI" id="CHEBI:57540"/>
        <dbReference type="ChEBI" id="CHEBI:57945"/>
        <dbReference type="ChEBI" id="CHEBI:132124"/>
        <dbReference type="EC" id="1.6.5.2"/>
    </reaction>
</comment>
<comment type="similarity">
    <text evidence="1">Belongs to the WrbA family.</text>
</comment>
<evidence type="ECO:0000256" key="3">
    <source>
        <dbReference type="ARBA" id="ARBA00047678"/>
    </source>
</evidence>
<sequence>MAKKVLAGANSIPGVTAELFQVAETLPQDVLEKMHAPPKDASVPVIDVDLLPSFDGFIFGFPTRFGTMCAQFKTFLDSTGGLWAKGALVGKGASIFTSNGTQGGGSESTVFTSIAPLVHHGMVFIPTGYTLGERLYDNGAVRGGTAYGASTLAGADGSRQPSELELDFAEHQGSYVAGVIKKLAAV</sequence>
<dbReference type="GO" id="GO:0016020">
    <property type="term" value="C:membrane"/>
    <property type="evidence" value="ECO:0007669"/>
    <property type="project" value="TreeGrafter"/>
</dbReference>
<dbReference type="NCBIfam" id="NF002999">
    <property type="entry name" value="PRK03767.1"/>
    <property type="match status" value="1"/>
</dbReference>
<comment type="catalytic activity">
    <reaction evidence="4">
        <text>a quinone + NADPH + H(+) = a quinol + NADP(+)</text>
        <dbReference type="Rhea" id="RHEA:46164"/>
        <dbReference type="ChEBI" id="CHEBI:15378"/>
        <dbReference type="ChEBI" id="CHEBI:24646"/>
        <dbReference type="ChEBI" id="CHEBI:57783"/>
        <dbReference type="ChEBI" id="CHEBI:58349"/>
        <dbReference type="ChEBI" id="CHEBI:132124"/>
        <dbReference type="EC" id="1.6.5.2"/>
    </reaction>
</comment>
<dbReference type="Pfam" id="PF03358">
    <property type="entry name" value="FMN_red"/>
    <property type="match status" value="1"/>
</dbReference>
<accession>A0AAD9IK79</accession>
<keyword evidence="7" id="KW-1185">Reference proteome</keyword>
<gene>
    <name evidence="6" type="ORF">QBZ16_002768</name>
</gene>
<dbReference type="GO" id="GO:0003955">
    <property type="term" value="F:NAD(P)H dehydrogenase (quinone) activity"/>
    <property type="evidence" value="ECO:0007669"/>
    <property type="project" value="UniProtKB-EC"/>
</dbReference>
<feature type="domain" description="Flavodoxin-like" evidence="5">
    <location>
        <begin position="1"/>
        <end position="176"/>
    </location>
</feature>
<dbReference type="InterPro" id="IPR005025">
    <property type="entry name" value="FMN_Rdtase-like_dom"/>
</dbReference>
<protein>
    <recommendedName>
        <fullName evidence="2">NAD(P)H dehydrogenase (quinone)</fullName>
        <ecNumber evidence="2">1.6.5.2</ecNumber>
    </recommendedName>
</protein>